<proteinExistence type="predicted"/>
<feature type="non-terminal residue" evidence="1">
    <location>
        <position position="122"/>
    </location>
</feature>
<protein>
    <submittedName>
        <fullName evidence="1">Uncharacterized protein</fullName>
    </submittedName>
</protein>
<dbReference type="EMBL" id="MU151068">
    <property type="protein sequence ID" value="KAF9452703.1"/>
    <property type="molecule type" value="Genomic_DNA"/>
</dbReference>
<name>A0A9P5XJT3_9AGAR</name>
<reference evidence="1" key="1">
    <citation type="submission" date="2020-11" db="EMBL/GenBank/DDBJ databases">
        <authorList>
            <consortium name="DOE Joint Genome Institute"/>
            <person name="Ahrendt S."/>
            <person name="Riley R."/>
            <person name="Andreopoulos W."/>
            <person name="Labutti K."/>
            <person name="Pangilinan J."/>
            <person name="Ruiz-Duenas F.J."/>
            <person name="Barrasa J.M."/>
            <person name="Sanchez-Garcia M."/>
            <person name="Camarero S."/>
            <person name="Miyauchi S."/>
            <person name="Serrano A."/>
            <person name="Linde D."/>
            <person name="Babiker R."/>
            <person name="Drula E."/>
            <person name="Ayuso-Fernandez I."/>
            <person name="Pacheco R."/>
            <person name="Padilla G."/>
            <person name="Ferreira P."/>
            <person name="Barriuso J."/>
            <person name="Kellner H."/>
            <person name="Castanera R."/>
            <person name="Alfaro M."/>
            <person name="Ramirez L."/>
            <person name="Pisabarro A.G."/>
            <person name="Kuo A."/>
            <person name="Tritt A."/>
            <person name="Lipzen A."/>
            <person name="He G."/>
            <person name="Yan M."/>
            <person name="Ng V."/>
            <person name="Cullen D."/>
            <person name="Martin F."/>
            <person name="Rosso M.-N."/>
            <person name="Henrissat B."/>
            <person name="Hibbett D."/>
            <person name="Martinez A.T."/>
            <person name="Grigoriev I.V."/>
        </authorList>
    </citation>
    <scope>NUCLEOTIDE SEQUENCE</scope>
    <source>
        <strain evidence="1">MF-IS2</strain>
    </source>
</reference>
<evidence type="ECO:0000313" key="1">
    <source>
        <dbReference type="EMBL" id="KAF9452703.1"/>
    </source>
</evidence>
<keyword evidence="2" id="KW-1185">Reference proteome</keyword>
<dbReference type="PANTHER" id="PTHR33559">
    <property type="entry name" value="PROTEASOME ASSEMBLY CHAPERONE 4"/>
    <property type="match status" value="1"/>
</dbReference>
<dbReference type="GO" id="GO:0043248">
    <property type="term" value="P:proteasome assembly"/>
    <property type="evidence" value="ECO:0007669"/>
    <property type="project" value="InterPro"/>
</dbReference>
<dbReference type="AlphaFoldDB" id="A0A9P5XJT3"/>
<dbReference type="OrthoDB" id="368507at2759"/>
<accession>A0A9P5XJT3</accession>
<feature type="non-terminal residue" evidence="1">
    <location>
        <position position="1"/>
    </location>
</feature>
<gene>
    <name evidence="1" type="ORF">P691DRAFT_618052</name>
</gene>
<organism evidence="1 2">
    <name type="scientific">Macrolepiota fuliginosa MF-IS2</name>
    <dbReference type="NCBI Taxonomy" id="1400762"/>
    <lineage>
        <taxon>Eukaryota</taxon>
        <taxon>Fungi</taxon>
        <taxon>Dikarya</taxon>
        <taxon>Basidiomycota</taxon>
        <taxon>Agaricomycotina</taxon>
        <taxon>Agaricomycetes</taxon>
        <taxon>Agaricomycetidae</taxon>
        <taxon>Agaricales</taxon>
        <taxon>Agaricineae</taxon>
        <taxon>Agaricaceae</taxon>
        <taxon>Macrolepiota</taxon>
    </lineage>
</organism>
<dbReference type="Proteomes" id="UP000807342">
    <property type="component" value="Unassembled WGS sequence"/>
</dbReference>
<evidence type="ECO:0000313" key="2">
    <source>
        <dbReference type="Proteomes" id="UP000807342"/>
    </source>
</evidence>
<dbReference type="PANTHER" id="PTHR33559:SF1">
    <property type="entry name" value="PROTEASOME ASSEMBLY CHAPERONE 4"/>
    <property type="match status" value="1"/>
</dbReference>
<comment type="caution">
    <text evidence="1">The sequence shown here is derived from an EMBL/GenBank/DDBJ whole genome shotgun (WGS) entry which is preliminary data.</text>
</comment>
<dbReference type="Pfam" id="PF16093">
    <property type="entry name" value="PAC4"/>
    <property type="match status" value="1"/>
</dbReference>
<dbReference type="InterPro" id="IPR032157">
    <property type="entry name" value="PAC4"/>
</dbReference>
<sequence length="122" mass="13036">ISTKTKYVAPVDASMPGLAVEVTQLVDSCMIWIGVAESPETVGRASVQGKLCRDWAVAMAPRRGGETGPGTWLFRSEGSDGALSMAQRLARRLGQQIFVSVDVDSVGERMLLVAERAVVETV</sequence>